<name>A0A4C1VS89_EUMVA</name>
<organism evidence="2 3">
    <name type="scientific">Eumeta variegata</name>
    <name type="common">Bagworm moth</name>
    <name type="synonym">Eumeta japonica</name>
    <dbReference type="NCBI Taxonomy" id="151549"/>
    <lineage>
        <taxon>Eukaryota</taxon>
        <taxon>Metazoa</taxon>
        <taxon>Ecdysozoa</taxon>
        <taxon>Arthropoda</taxon>
        <taxon>Hexapoda</taxon>
        <taxon>Insecta</taxon>
        <taxon>Pterygota</taxon>
        <taxon>Neoptera</taxon>
        <taxon>Endopterygota</taxon>
        <taxon>Lepidoptera</taxon>
        <taxon>Glossata</taxon>
        <taxon>Ditrysia</taxon>
        <taxon>Tineoidea</taxon>
        <taxon>Psychidae</taxon>
        <taxon>Oiketicinae</taxon>
        <taxon>Eumeta</taxon>
    </lineage>
</organism>
<dbReference type="Proteomes" id="UP000299102">
    <property type="component" value="Unassembled WGS sequence"/>
</dbReference>
<feature type="region of interest" description="Disordered" evidence="1">
    <location>
        <begin position="1"/>
        <end position="25"/>
    </location>
</feature>
<evidence type="ECO:0000313" key="3">
    <source>
        <dbReference type="Proteomes" id="UP000299102"/>
    </source>
</evidence>
<evidence type="ECO:0000256" key="1">
    <source>
        <dbReference type="SAM" id="MobiDB-lite"/>
    </source>
</evidence>
<comment type="caution">
    <text evidence="2">The sequence shown here is derived from an EMBL/GenBank/DDBJ whole genome shotgun (WGS) entry which is preliminary data.</text>
</comment>
<sequence>MSAATESKNSVTKIKPNTPNSAYHVARPGVRLPCFQKSKLGRSPPARNMDVDISQAVSKGANGLTFPPTQGPVTTFKLVAIDRVTKAGSKPTAPPSLPKTKANHYIFT</sequence>
<reference evidence="2 3" key="1">
    <citation type="journal article" date="2019" name="Commun. Biol.">
        <title>The bagworm genome reveals a unique fibroin gene that provides high tensile strength.</title>
        <authorList>
            <person name="Kono N."/>
            <person name="Nakamura H."/>
            <person name="Ohtoshi R."/>
            <person name="Tomita M."/>
            <person name="Numata K."/>
            <person name="Arakawa K."/>
        </authorList>
    </citation>
    <scope>NUCLEOTIDE SEQUENCE [LARGE SCALE GENOMIC DNA]</scope>
</reference>
<gene>
    <name evidence="2" type="ORF">EVAR_20347_1</name>
</gene>
<accession>A0A4C1VS89</accession>
<feature type="region of interest" description="Disordered" evidence="1">
    <location>
        <begin position="87"/>
        <end position="108"/>
    </location>
</feature>
<protein>
    <submittedName>
        <fullName evidence="2">Uncharacterized protein</fullName>
    </submittedName>
</protein>
<dbReference type="EMBL" id="BGZK01000401">
    <property type="protein sequence ID" value="GBP41541.1"/>
    <property type="molecule type" value="Genomic_DNA"/>
</dbReference>
<keyword evidence="3" id="KW-1185">Reference proteome</keyword>
<dbReference type="AlphaFoldDB" id="A0A4C1VS89"/>
<evidence type="ECO:0000313" key="2">
    <source>
        <dbReference type="EMBL" id="GBP41541.1"/>
    </source>
</evidence>
<proteinExistence type="predicted"/>
<feature type="compositionally biased region" description="Polar residues" evidence="1">
    <location>
        <begin position="1"/>
        <end position="21"/>
    </location>
</feature>